<evidence type="ECO:0000313" key="2">
    <source>
        <dbReference type="Proteomes" id="UP000070394"/>
    </source>
</evidence>
<dbReference type="Proteomes" id="UP000070394">
    <property type="component" value="Unassembled WGS sequence"/>
</dbReference>
<dbReference type="EMBL" id="LSDA01000141">
    <property type="protein sequence ID" value="KXB53174.1"/>
    <property type="molecule type" value="Genomic_DNA"/>
</dbReference>
<dbReference type="Gene3D" id="2.10.270.10">
    <property type="entry name" value="Cholin Binding"/>
    <property type="match status" value="1"/>
</dbReference>
<dbReference type="SUPFAM" id="SSF69360">
    <property type="entry name" value="Cell wall binding repeat"/>
    <property type="match status" value="1"/>
</dbReference>
<evidence type="ECO:0000313" key="1">
    <source>
        <dbReference type="EMBL" id="KXB53174.1"/>
    </source>
</evidence>
<dbReference type="AlphaFoldDB" id="A0A133ZCL0"/>
<protein>
    <recommendedName>
        <fullName evidence="3">Cell wall-binding repeat protein</fullName>
    </recommendedName>
</protein>
<comment type="caution">
    <text evidence="1">The sequence shown here is derived from an EMBL/GenBank/DDBJ whole genome shotgun (WGS) entry which is preliminary data.</text>
</comment>
<accession>A0A133ZCL0</accession>
<reference evidence="2" key="1">
    <citation type="submission" date="2016-01" db="EMBL/GenBank/DDBJ databases">
        <authorList>
            <person name="Mitreva M."/>
            <person name="Pepin K.H."/>
            <person name="Mihindukulasuriya K.A."/>
            <person name="Fulton R."/>
            <person name="Fronick C."/>
            <person name="O'Laughlin M."/>
            <person name="Miner T."/>
            <person name="Herter B."/>
            <person name="Rosa B.A."/>
            <person name="Cordes M."/>
            <person name="Tomlinson C."/>
            <person name="Wollam A."/>
            <person name="Palsikar V.B."/>
            <person name="Mardis E.R."/>
            <person name="Wilson R.K."/>
        </authorList>
    </citation>
    <scope>NUCLEOTIDE SEQUENCE [LARGE SCALE GENOMIC DNA]</scope>
    <source>
        <strain evidence="2">DNF00896</strain>
    </source>
</reference>
<evidence type="ECO:0008006" key="3">
    <source>
        <dbReference type="Google" id="ProtNLM"/>
    </source>
</evidence>
<sequence length="300" mass="35154">MLMKYKILKRALFIGILVFISIIEYTQNAYAGEYIYIRNVLSQVAYKKDDGSYAKNEWIYEDKGPYNSNWRYFNKYGNVVEHCYFCVNGKMYYSDDMGELETNKWLGGYYADETGALRDSPNGRYIAPFFRKKIESHVIGFPRKFIREFNENYQLLTMCSIDEEDGGKAFYKYEYDSDGNLEKFTAMDDNQTIRFTITYVYDNKKIIRREYKDAQGVLKLYETIQYNDKGKKDGDEWLRGDGSSLLKYPFGSISDISMIYAGAVTGSKDDARKEFYNFIAETCPENSLVHFEQSIYCPVE</sequence>
<name>A0A133ZCL0_9FIRM</name>
<gene>
    <name evidence="1" type="ORF">HMPREF1866_02703</name>
</gene>
<organism evidence="1 2">
    <name type="scientific">Lachnoanaerobaculum saburreum</name>
    <dbReference type="NCBI Taxonomy" id="467210"/>
    <lineage>
        <taxon>Bacteria</taxon>
        <taxon>Bacillati</taxon>
        <taxon>Bacillota</taxon>
        <taxon>Clostridia</taxon>
        <taxon>Lachnospirales</taxon>
        <taxon>Lachnospiraceae</taxon>
        <taxon>Lachnoanaerobaculum</taxon>
    </lineage>
</organism>
<dbReference type="PATRIC" id="fig|467210.3.peg.2678"/>
<keyword evidence="2" id="KW-1185">Reference proteome</keyword>
<proteinExistence type="predicted"/>